<dbReference type="EMBL" id="KN122816">
    <property type="protein sequence ID" value="KFO28079.1"/>
    <property type="molecule type" value="Genomic_DNA"/>
</dbReference>
<sequence length="249" mass="27077">MSGSAGRLVVPALEDDVLQPGGQSPPCPGRDSVDTALRRMERHGSACSAGFWTRRHLARWHTVPPTRVELVQSPEQGPHLQSGEGPTCGPCRAAPWIPARGRAPQPFPESAKDRRLNSLTRFSLPVTLPAKISGGICLFSTPRPEPSESSAHLEMKRMLQGDLGTSISLGLKAPQLPDAKHRPIIPATLEAALESTFLSIFMRCDQKYTSAAAKCRQQEAAREDAARVFSHCTHRIRHRVSSGSSPKSR</sequence>
<reference evidence="2 3" key="1">
    <citation type="submission" date="2013-11" db="EMBL/GenBank/DDBJ databases">
        <title>The Damaraland mole rat (Fukomys damarensis) genome and evolution of African mole rats.</title>
        <authorList>
            <person name="Gladyshev V.N."/>
            <person name="Fang X."/>
        </authorList>
    </citation>
    <scope>NUCLEOTIDE SEQUENCE [LARGE SCALE GENOMIC DNA]</scope>
    <source>
        <tissue evidence="2">Liver</tissue>
    </source>
</reference>
<evidence type="ECO:0000313" key="2">
    <source>
        <dbReference type="EMBL" id="KFO28079.1"/>
    </source>
</evidence>
<name>A0A091D7I6_FUKDA</name>
<dbReference type="AlphaFoldDB" id="A0A091D7I6"/>
<evidence type="ECO:0000313" key="3">
    <source>
        <dbReference type="Proteomes" id="UP000028990"/>
    </source>
</evidence>
<feature type="region of interest" description="Disordered" evidence="1">
    <location>
        <begin position="1"/>
        <end position="31"/>
    </location>
</feature>
<protein>
    <submittedName>
        <fullName evidence="2">Uncharacterized protein</fullName>
    </submittedName>
</protein>
<gene>
    <name evidence="2" type="ORF">H920_10453</name>
</gene>
<feature type="region of interest" description="Disordered" evidence="1">
    <location>
        <begin position="75"/>
        <end position="114"/>
    </location>
</feature>
<accession>A0A091D7I6</accession>
<organism evidence="2 3">
    <name type="scientific">Fukomys damarensis</name>
    <name type="common">Damaraland mole rat</name>
    <name type="synonym">Cryptomys damarensis</name>
    <dbReference type="NCBI Taxonomy" id="885580"/>
    <lineage>
        <taxon>Eukaryota</taxon>
        <taxon>Metazoa</taxon>
        <taxon>Chordata</taxon>
        <taxon>Craniata</taxon>
        <taxon>Vertebrata</taxon>
        <taxon>Euteleostomi</taxon>
        <taxon>Mammalia</taxon>
        <taxon>Eutheria</taxon>
        <taxon>Euarchontoglires</taxon>
        <taxon>Glires</taxon>
        <taxon>Rodentia</taxon>
        <taxon>Hystricomorpha</taxon>
        <taxon>Bathyergidae</taxon>
        <taxon>Fukomys</taxon>
    </lineage>
</organism>
<dbReference type="Proteomes" id="UP000028990">
    <property type="component" value="Unassembled WGS sequence"/>
</dbReference>
<keyword evidence="3" id="KW-1185">Reference proteome</keyword>
<evidence type="ECO:0000256" key="1">
    <source>
        <dbReference type="SAM" id="MobiDB-lite"/>
    </source>
</evidence>
<proteinExistence type="predicted"/>